<keyword evidence="3" id="KW-1185">Reference proteome</keyword>
<evidence type="ECO:0000313" key="3">
    <source>
        <dbReference type="Proteomes" id="UP000525389"/>
    </source>
</evidence>
<evidence type="ECO:0000313" key="2">
    <source>
        <dbReference type="EMBL" id="MBB5235298.1"/>
    </source>
</evidence>
<keyword evidence="1" id="KW-0812">Transmembrane</keyword>
<dbReference type="AlphaFoldDB" id="A0A7W8GHE5"/>
<accession>A0A7W8GHE5</accession>
<feature type="transmembrane region" description="Helical" evidence="1">
    <location>
        <begin position="43"/>
        <end position="65"/>
    </location>
</feature>
<name>A0A7W8GHE5_9DEIO</name>
<comment type="caution">
    <text evidence="2">The sequence shown here is derived from an EMBL/GenBank/DDBJ whole genome shotgun (WGS) entry which is preliminary data.</text>
</comment>
<dbReference type="EMBL" id="JACHFN010000011">
    <property type="protein sequence ID" value="MBB5235298.1"/>
    <property type="molecule type" value="Genomic_DNA"/>
</dbReference>
<feature type="transmembrane region" description="Helical" evidence="1">
    <location>
        <begin position="114"/>
        <end position="134"/>
    </location>
</feature>
<dbReference type="Proteomes" id="UP000525389">
    <property type="component" value="Unassembled WGS sequence"/>
</dbReference>
<reference evidence="2 3" key="1">
    <citation type="submission" date="2020-08" db="EMBL/GenBank/DDBJ databases">
        <title>Genomic Encyclopedia of Type Strains, Phase IV (KMG-IV): sequencing the most valuable type-strain genomes for metagenomic binning, comparative biology and taxonomic classification.</title>
        <authorList>
            <person name="Goeker M."/>
        </authorList>
    </citation>
    <scope>NUCLEOTIDE SEQUENCE [LARGE SCALE GENOMIC DNA]</scope>
    <source>
        <strain evidence="2 3">DSM 101791</strain>
    </source>
</reference>
<sequence>MADALLTLLLWLPLPLLLAFGTAGLAALGECQRTGRRSAGWRAVTWLATAAACVPLVLPLLDAALGGRGWAVDTTPLLLGLALSGALYLPAARLTRRERGGRPTAGVLLWPPAFLLLGLPWAGVILSVLLDAVLG</sequence>
<keyword evidence="1" id="KW-1133">Transmembrane helix</keyword>
<gene>
    <name evidence="2" type="ORF">HNQ09_002752</name>
</gene>
<keyword evidence="1" id="KW-0472">Membrane</keyword>
<organism evidence="2 3">
    <name type="scientific">Deinococcus budaensis</name>
    <dbReference type="NCBI Taxonomy" id="1665626"/>
    <lineage>
        <taxon>Bacteria</taxon>
        <taxon>Thermotogati</taxon>
        <taxon>Deinococcota</taxon>
        <taxon>Deinococci</taxon>
        <taxon>Deinococcales</taxon>
        <taxon>Deinococcaceae</taxon>
        <taxon>Deinococcus</taxon>
    </lineage>
</organism>
<feature type="transmembrane region" description="Helical" evidence="1">
    <location>
        <begin position="77"/>
        <end position="94"/>
    </location>
</feature>
<dbReference type="RefSeq" id="WP_184030296.1">
    <property type="nucleotide sequence ID" value="NZ_JACHFN010000011.1"/>
</dbReference>
<protein>
    <submittedName>
        <fullName evidence="2">Uncharacterized protein</fullName>
    </submittedName>
</protein>
<evidence type="ECO:0000256" key="1">
    <source>
        <dbReference type="SAM" id="Phobius"/>
    </source>
</evidence>
<proteinExistence type="predicted"/>